<evidence type="ECO:0000259" key="8">
    <source>
        <dbReference type="Pfam" id="PF04024"/>
    </source>
</evidence>
<dbReference type="InterPro" id="IPR007168">
    <property type="entry name" value="Phageshock_PspC_N"/>
</dbReference>
<reference evidence="9 10" key="1">
    <citation type="submission" date="2016-10" db="EMBL/GenBank/DDBJ databases">
        <authorList>
            <person name="de Groot N.N."/>
        </authorList>
    </citation>
    <scope>NUCLEOTIDE SEQUENCE [LARGE SCALE GENOMIC DNA]</scope>
    <source>
        <strain evidence="9 10">DSM 20581</strain>
    </source>
</reference>
<dbReference type="EMBL" id="FOXW01000005">
    <property type="protein sequence ID" value="SFQ33851.1"/>
    <property type="molecule type" value="Genomic_DNA"/>
</dbReference>
<evidence type="ECO:0000313" key="9">
    <source>
        <dbReference type="EMBL" id="SFQ33851.1"/>
    </source>
</evidence>
<keyword evidence="5 7" id="KW-0472">Membrane</keyword>
<dbReference type="Proteomes" id="UP000199136">
    <property type="component" value="Unassembled WGS sequence"/>
</dbReference>
<evidence type="ECO:0000256" key="6">
    <source>
        <dbReference type="SAM" id="MobiDB-lite"/>
    </source>
</evidence>
<dbReference type="GO" id="GO:0005886">
    <property type="term" value="C:plasma membrane"/>
    <property type="evidence" value="ECO:0007669"/>
    <property type="project" value="UniProtKB-SubCell"/>
</dbReference>
<dbReference type="PANTHER" id="PTHR33885:SF3">
    <property type="entry name" value="PHAGE SHOCK PROTEIN C"/>
    <property type="match status" value="1"/>
</dbReference>
<feature type="domain" description="Phage shock protein PspC N-terminal" evidence="8">
    <location>
        <begin position="2"/>
        <end position="59"/>
    </location>
</feature>
<evidence type="ECO:0000313" key="10">
    <source>
        <dbReference type="Proteomes" id="UP000199136"/>
    </source>
</evidence>
<feature type="compositionally biased region" description="Acidic residues" evidence="6">
    <location>
        <begin position="91"/>
        <end position="100"/>
    </location>
</feature>
<accession>A0A1I5XPG7</accession>
<evidence type="ECO:0000256" key="1">
    <source>
        <dbReference type="ARBA" id="ARBA00004162"/>
    </source>
</evidence>
<evidence type="ECO:0000256" key="3">
    <source>
        <dbReference type="ARBA" id="ARBA00022692"/>
    </source>
</evidence>
<evidence type="ECO:0000256" key="4">
    <source>
        <dbReference type="ARBA" id="ARBA00022989"/>
    </source>
</evidence>
<dbReference type="RefSeq" id="WP_092480571.1">
    <property type="nucleotide sequence ID" value="NZ_FOXW01000005.1"/>
</dbReference>
<dbReference type="InterPro" id="IPR052027">
    <property type="entry name" value="PspC"/>
</dbReference>
<keyword evidence="3 7" id="KW-0812">Transmembrane</keyword>
<proteinExistence type="predicted"/>
<dbReference type="PANTHER" id="PTHR33885">
    <property type="entry name" value="PHAGE SHOCK PROTEIN C"/>
    <property type="match status" value="1"/>
</dbReference>
<organism evidence="9 10">
    <name type="scientific">Desemzia incerta</name>
    <dbReference type="NCBI Taxonomy" id="82801"/>
    <lineage>
        <taxon>Bacteria</taxon>
        <taxon>Bacillati</taxon>
        <taxon>Bacillota</taxon>
        <taxon>Bacilli</taxon>
        <taxon>Lactobacillales</taxon>
        <taxon>Carnobacteriaceae</taxon>
        <taxon>Desemzia</taxon>
    </lineage>
</organism>
<evidence type="ECO:0000256" key="5">
    <source>
        <dbReference type="ARBA" id="ARBA00023136"/>
    </source>
</evidence>
<protein>
    <submittedName>
        <fullName evidence="9">Phage shock protein C (PspC) family protein</fullName>
    </submittedName>
</protein>
<keyword evidence="2" id="KW-1003">Cell membrane</keyword>
<dbReference type="Pfam" id="PF04024">
    <property type="entry name" value="PspC"/>
    <property type="match status" value="1"/>
</dbReference>
<comment type="subcellular location">
    <subcellularLocation>
        <location evidence="1">Cell membrane</location>
        <topology evidence="1">Single-pass membrane protein</topology>
    </subcellularLocation>
</comment>
<dbReference type="OrthoDB" id="9815286at2"/>
<evidence type="ECO:0000256" key="7">
    <source>
        <dbReference type="SAM" id="Phobius"/>
    </source>
</evidence>
<feature type="transmembrane region" description="Helical" evidence="7">
    <location>
        <begin position="33"/>
        <end position="57"/>
    </location>
</feature>
<keyword evidence="4 7" id="KW-1133">Transmembrane helix</keyword>
<dbReference type="AlphaFoldDB" id="A0A1I5XPG7"/>
<keyword evidence="10" id="KW-1185">Reference proteome</keyword>
<name>A0A1I5XPG7_9LACT</name>
<sequence length="100" mass="11363">MKKLYKSKDDRMVSGVIGGIAEYFGIDSTLLRLIYVVVLFIGIGSPVLLYILLSVLIPEPKNNGPERTHADYNGYYKPKAPKKKPRKEAEKVEDDDWSDF</sequence>
<gene>
    <name evidence="9" type="ORF">SAMN04488506_1536</name>
</gene>
<dbReference type="STRING" id="82801.SAMN04488506_1536"/>
<feature type="region of interest" description="Disordered" evidence="6">
    <location>
        <begin position="61"/>
        <end position="100"/>
    </location>
</feature>
<evidence type="ECO:0000256" key="2">
    <source>
        <dbReference type="ARBA" id="ARBA00022475"/>
    </source>
</evidence>